<dbReference type="InterPro" id="IPR000845">
    <property type="entry name" value="Nucleoside_phosphorylase_d"/>
</dbReference>
<feature type="binding site" evidence="4">
    <location>
        <begin position="88"/>
        <end position="89"/>
    </location>
    <ligand>
        <name>phosphate</name>
        <dbReference type="ChEBI" id="CHEBI:43474"/>
    </ligand>
</feature>
<evidence type="ECO:0000313" key="6">
    <source>
        <dbReference type="EMBL" id="KAA3674394.1"/>
    </source>
</evidence>
<evidence type="ECO:0000256" key="1">
    <source>
        <dbReference type="ARBA" id="ARBA00022676"/>
    </source>
</evidence>
<keyword evidence="4" id="KW-0963">Cytoplasm</keyword>
<dbReference type="SUPFAM" id="SSF53167">
    <property type="entry name" value="Purine and uridine phosphorylases"/>
    <property type="match status" value="1"/>
</dbReference>
<comment type="similarity">
    <text evidence="4">Belongs to the PNP/MTAP phosphorylase family. MTAP subfamily.</text>
</comment>
<proteinExistence type="inferred from homology"/>
<dbReference type="Pfam" id="PF01048">
    <property type="entry name" value="PNP_UDP_1"/>
    <property type="match status" value="1"/>
</dbReference>
<feature type="binding site" evidence="4">
    <location>
        <position position="240"/>
    </location>
    <ligand>
        <name>substrate</name>
    </ligand>
</feature>
<dbReference type="AlphaFoldDB" id="A0A5J4NG51"/>
<feature type="binding site" evidence="4">
    <location>
        <position position="241"/>
    </location>
    <ligand>
        <name>phosphate</name>
        <dbReference type="ChEBI" id="CHEBI:43474"/>
    </ligand>
</feature>
<comment type="caution">
    <text evidence="4">Lacks conserved residue(s) required for the propagation of feature annotation.</text>
</comment>
<dbReference type="InterPro" id="IPR010044">
    <property type="entry name" value="MTAP"/>
</dbReference>
<comment type="caution">
    <text evidence="6">The sequence shown here is derived from an EMBL/GenBank/DDBJ whole genome shotgun (WGS) entry which is preliminary data.</text>
</comment>
<reference evidence="6 7" key="1">
    <citation type="journal article" date="2019" name="Gigascience">
        <title>Whole-genome sequence of the oriental lung fluke Paragonimus westermani.</title>
        <authorList>
            <person name="Oey H."/>
            <person name="Zakrzewski M."/>
            <person name="Narain K."/>
            <person name="Devi K.R."/>
            <person name="Agatsuma T."/>
            <person name="Nawaratna S."/>
            <person name="Gobert G.N."/>
            <person name="Jones M.K."/>
            <person name="Ragan M.A."/>
            <person name="McManus D.P."/>
            <person name="Krause L."/>
        </authorList>
    </citation>
    <scope>NUCLEOTIDE SEQUENCE [LARGE SCALE GENOMIC DNA]</scope>
    <source>
        <strain evidence="6 7">IND2009</strain>
    </source>
</reference>
<dbReference type="GO" id="GO:0005634">
    <property type="term" value="C:nucleus"/>
    <property type="evidence" value="ECO:0007669"/>
    <property type="project" value="UniProtKB-SubCell"/>
</dbReference>
<gene>
    <name evidence="6" type="ORF">DEA37_0001763</name>
</gene>
<accession>A0A5J4NG51</accession>
<evidence type="ECO:0000256" key="4">
    <source>
        <dbReference type="HAMAP-Rule" id="MF_03155"/>
    </source>
</evidence>
<feature type="binding site" evidence="4">
    <location>
        <position position="46"/>
    </location>
    <ligand>
        <name>phosphate</name>
        <dbReference type="ChEBI" id="CHEBI:43474"/>
    </ligand>
</feature>
<keyword evidence="7" id="KW-1185">Reference proteome</keyword>
<comment type="catalytic activity">
    <reaction evidence="4">
        <text>S-methyl-5'-thioadenosine + phosphate = 5-(methylsulfanyl)-alpha-D-ribose 1-phosphate + adenine</text>
        <dbReference type="Rhea" id="RHEA:11852"/>
        <dbReference type="ChEBI" id="CHEBI:16708"/>
        <dbReference type="ChEBI" id="CHEBI:17509"/>
        <dbReference type="ChEBI" id="CHEBI:43474"/>
        <dbReference type="ChEBI" id="CHEBI:58533"/>
        <dbReference type="EC" id="2.4.2.28"/>
    </reaction>
</comment>
<feature type="domain" description="Nucleoside phosphorylase" evidence="5">
    <location>
        <begin position="40"/>
        <end position="299"/>
    </location>
</feature>
<dbReference type="InterPro" id="IPR035994">
    <property type="entry name" value="Nucleoside_phosphorylase_sf"/>
</dbReference>
<name>A0A5J4NG51_9TREM</name>
<keyword evidence="3 4" id="KW-0660">Purine salvage</keyword>
<dbReference type="CDD" id="cd09010">
    <property type="entry name" value="MTAP_SsMTAPII_like_MTIP"/>
    <property type="match status" value="1"/>
</dbReference>
<evidence type="ECO:0000313" key="7">
    <source>
        <dbReference type="Proteomes" id="UP000324629"/>
    </source>
</evidence>
<comment type="pathway">
    <text evidence="4">Amino-acid biosynthesis; L-methionine biosynthesis via salvage pathway; S-methyl-5-thio-alpha-D-ribose 1-phosphate from S-methyl-5'-thioadenosine (phosphorylase route): step 1/1.</text>
</comment>
<dbReference type="EC" id="2.4.2.28" evidence="4"/>
<dbReference type="Proteomes" id="UP000324629">
    <property type="component" value="Unassembled WGS sequence"/>
</dbReference>
<dbReference type="InterPro" id="IPR018099">
    <property type="entry name" value="Purine_phosphorylase-2_CS"/>
</dbReference>
<organism evidence="6 7">
    <name type="scientific">Paragonimus westermani</name>
    <dbReference type="NCBI Taxonomy" id="34504"/>
    <lineage>
        <taxon>Eukaryota</taxon>
        <taxon>Metazoa</taxon>
        <taxon>Spiralia</taxon>
        <taxon>Lophotrochozoa</taxon>
        <taxon>Platyhelminthes</taxon>
        <taxon>Trematoda</taxon>
        <taxon>Digenea</taxon>
        <taxon>Plagiorchiida</taxon>
        <taxon>Troglotremata</taxon>
        <taxon>Troglotrematidae</taxon>
        <taxon>Paragonimus</taxon>
    </lineage>
</organism>
<feature type="site" description="Important for substrate specificity" evidence="4">
    <location>
        <position position="222"/>
    </location>
</feature>
<evidence type="ECO:0000256" key="3">
    <source>
        <dbReference type="ARBA" id="ARBA00022726"/>
    </source>
</evidence>
<sequence>MFRDLFTPKSETQSDLVKQTCSFVMHLARRTIPIMSTPQVGIIGGSGMNDPHIFKNPIERRVQTIFGEPSDALIEGTVNNVPCVVLARHGRNHSIIPSDINYRANIMALKEAGCTHILATNACGGLQDYTQPGDLVILDQFMDQTRGREQSLYGGRGRHLDGVLHIPMAEPFCEETRKILIEAARTCSLTVWDRQRDPTGPDRHPCVHTRGSSVTINGPRFSTRFESRLYRSWGLDLINMTLVPEVVLAREAGLSYASVSIVTDYDCWKTGAESVSVHAVLDNFAHSVQKVTSLLVKTIELIGRRDWTDLIRSNAQLVIDNRQDLAHRMKKCDTDNTS</sequence>
<feature type="site" description="Important for substrate specificity" evidence="4">
    <location>
        <position position="277"/>
    </location>
</feature>
<keyword evidence="2 4" id="KW-0808">Transferase</keyword>
<keyword evidence="1 4" id="KW-0328">Glycosyltransferase</keyword>
<comment type="function">
    <text evidence="4">Catalyzes the reversible phosphorylation of S-methyl-5'-thioadenosine (MTA) to adenine and 5-methylthioribose-1-phosphate. Involved in the breakdown of MTA, a major by-product of polyamine biosynthesis. Responsible for the first step in the methionine salvage pathway after MTA has been generated from S-adenosylmethionine. Has broad substrate specificity with 6-aminopurine nucleosides as preferred substrates.</text>
</comment>
<dbReference type="PANTHER" id="PTHR42679:SF2">
    <property type="entry name" value="S-METHYL-5'-THIOADENOSINE PHOSPHORYLASE"/>
    <property type="match status" value="1"/>
</dbReference>
<dbReference type="HAMAP" id="MF_01963">
    <property type="entry name" value="MTAP"/>
    <property type="match status" value="1"/>
</dbReference>
<protein>
    <recommendedName>
        <fullName evidence="4">S-methyl-5'-thioadenosine phosphorylase</fullName>
        <ecNumber evidence="4">2.4.2.28</ecNumber>
    </recommendedName>
    <alternativeName>
        <fullName evidence="4">5'-methylthioadenosine phosphorylase</fullName>
        <shortName evidence="4">MTA phosphorylase</shortName>
        <shortName evidence="4">MTAP</shortName>
        <shortName evidence="4">MTAPase</shortName>
    </alternativeName>
</protein>
<dbReference type="GO" id="GO:0005829">
    <property type="term" value="C:cytosol"/>
    <property type="evidence" value="ECO:0007669"/>
    <property type="project" value="TreeGrafter"/>
</dbReference>
<comment type="subcellular location">
    <subcellularLocation>
        <location evidence="4">Cytoplasm</location>
    </subcellularLocation>
    <subcellularLocation>
        <location evidence="4">Nucleus</location>
    </subcellularLocation>
</comment>
<dbReference type="GO" id="GO:0019509">
    <property type="term" value="P:L-methionine salvage from methylthioadenosine"/>
    <property type="evidence" value="ECO:0007669"/>
    <property type="project" value="UniProtKB-UniRule"/>
</dbReference>
<feature type="binding site" evidence="4">
    <location>
        <begin position="264"/>
        <end position="266"/>
    </location>
    <ligand>
        <name>substrate</name>
    </ligand>
</feature>
<dbReference type="GO" id="GO:0017061">
    <property type="term" value="F:S-methyl-5-thioadenosine phosphorylase activity"/>
    <property type="evidence" value="ECO:0007669"/>
    <property type="project" value="UniProtKB-UniRule"/>
</dbReference>
<keyword evidence="4" id="KW-0539">Nucleus</keyword>
<dbReference type="UniPathway" id="UPA00904">
    <property type="reaction ID" value="UER00873"/>
</dbReference>
<dbReference type="PANTHER" id="PTHR42679">
    <property type="entry name" value="S-METHYL-5'-THIOADENOSINE PHOSPHORYLASE"/>
    <property type="match status" value="1"/>
</dbReference>
<dbReference type="PROSITE" id="PS01240">
    <property type="entry name" value="PNP_MTAP_2"/>
    <property type="match status" value="1"/>
</dbReference>
<evidence type="ECO:0000256" key="2">
    <source>
        <dbReference type="ARBA" id="ARBA00022679"/>
    </source>
</evidence>
<dbReference type="GO" id="GO:0006166">
    <property type="term" value="P:purine ribonucleoside salvage"/>
    <property type="evidence" value="ECO:0007669"/>
    <property type="project" value="UniProtKB-KW"/>
</dbReference>
<evidence type="ECO:0000259" key="5">
    <source>
        <dbReference type="Pfam" id="PF01048"/>
    </source>
</evidence>
<dbReference type="Gene3D" id="3.40.50.1580">
    <property type="entry name" value="Nucleoside phosphorylase domain"/>
    <property type="match status" value="1"/>
</dbReference>
<comment type="subunit">
    <text evidence="4">Homotrimer.</text>
</comment>
<dbReference type="EMBL" id="QNGE01003183">
    <property type="protein sequence ID" value="KAA3674394.1"/>
    <property type="molecule type" value="Genomic_DNA"/>
</dbReference>